<dbReference type="GO" id="GO:0005524">
    <property type="term" value="F:ATP binding"/>
    <property type="evidence" value="ECO:0007669"/>
    <property type="project" value="UniProtKB-KW"/>
</dbReference>
<dbReference type="Gene3D" id="3.30.420.40">
    <property type="match status" value="2"/>
</dbReference>
<evidence type="ECO:0000313" key="5">
    <source>
        <dbReference type="EMBL" id="OIR08225.1"/>
    </source>
</evidence>
<dbReference type="PRINTS" id="PR00471">
    <property type="entry name" value="ACETATEKNASE"/>
</dbReference>
<comment type="caution">
    <text evidence="5">The sequence shown here is derived from an EMBL/GenBank/DDBJ whole genome shotgun (WGS) entry which is preliminary data.</text>
</comment>
<sequence length="396" mass="41837">MQILVANLGSTSFKYRLFALEGEEARLLARGGSERVTDYGAAIGRALEELSAGGHVKSAGDLAGVGFKTVLGGDVSGCVLADERVEKALRDTADLAPAHNPPYAEGLRLFRERLPAVPRVALFETAFYQWVPDHAARYAVPESWYAAGIRRNGFHGASHKFVAERSAELLGREDVAAGAKRLYLDGPARITGAPLRVISCHLGGSSSVTAIRNGVAIGTSMGLSPQSGLPQSNRVGDLDSAALPCAMRRLGLSLEEAERQLVKESGLLGLSGVSNDLRDIRAAADAGDARARRAIDVLVHSIRHWIGAFWIELGGCDALVFTAGIGENNPWLREAVCAGLDGLGLTLDASANAASKHETNLATTSSPTRVLVIPANEELVVARETARLLHARGANN</sequence>
<dbReference type="PANTHER" id="PTHR21060:SF15">
    <property type="entry name" value="ACETATE KINASE-RELATED"/>
    <property type="match status" value="1"/>
</dbReference>
<dbReference type="PIRSF" id="PIRSF000722">
    <property type="entry name" value="Acetate_prop_kin"/>
    <property type="match status" value="1"/>
</dbReference>
<dbReference type="InterPro" id="IPR043129">
    <property type="entry name" value="ATPase_NBD"/>
</dbReference>
<dbReference type="PROSITE" id="PS01075">
    <property type="entry name" value="ACETATE_KINASE_1"/>
    <property type="match status" value="1"/>
</dbReference>
<dbReference type="EC" id="2.7.2.1" evidence="5"/>
<dbReference type="PANTHER" id="PTHR21060">
    <property type="entry name" value="ACETATE KINASE"/>
    <property type="match status" value="1"/>
</dbReference>
<keyword evidence="3 5" id="KW-0418">Kinase</keyword>
<name>A0A1J5SIC0_9ZZZZ</name>
<dbReference type="Pfam" id="PF00871">
    <property type="entry name" value="Acetate_kinase"/>
    <property type="match status" value="1"/>
</dbReference>
<dbReference type="GO" id="GO:0006083">
    <property type="term" value="P:acetate metabolic process"/>
    <property type="evidence" value="ECO:0007669"/>
    <property type="project" value="TreeGrafter"/>
</dbReference>
<evidence type="ECO:0000256" key="3">
    <source>
        <dbReference type="ARBA" id="ARBA00022777"/>
    </source>
</evidence>
<dbReference type="InterPro" id="IPR004372">
    <property type="entry name" value="Ac/propionate_kinase"/>
</dbReference>
<dbReference type="AlphaFoldDB" id="A0A1J5SIC0"/>
<dbReference type="HAMAP" id="MF_00020">
    <property type="entry name" value="Acetate_kinase"/>
    <property type="match status" value="1"/>
</dbReference>
<evidence type="ECO:0000256" key="2">
    <source>
        <dbReference type="ARBA" id="ARBA00022741"/>
    </source>
</evidence>
<keyword evidence="4" id="KW-0067">ATP-binding</keyword>
<accession>A0A1J5SIC0</accession>
<reference evidence="5" key="1">
    <citation type="submission" date="2016-10" db="EMBL/GenBank/DDBJ databases">
        <title>Sequence of Gallionella enrichment culture.</title>
        <authorList>
            <person name="Poehlein A."/>
            <person name="Muehling M."/>
            <person name="Daniel R."/>
        </authorList>
    </citation>
    <scope>NUCLEOTIDE SEQUENCE</scope>
</reference>
<protein>
    <submittedName>
        <fullName evidence="5">Acetate kinase</fullName>
        <ecNumber evidence="5">2.7.2.1</ecNumber>
    </submittedName>
</protein>
<dbReference type="EMBL" id="MLJW01000033">
    <property type="protein sequence ID" value="OIR08225.1"/>
    <property type="molecule type" value="Genomic_DNA"/>
</dbReference>
<dbReference type="InterPro" id="IPR000890">
    <property type="entry name" value="Aliphatic_acid_kin_short-chain"/>
</dbReference>
<keyword evidence="2" id="KW-0547">Nucleotide-binding</keyword>
<keyword evidence="1 5" id="KW-0808">Transferase</keyword>
<organism evidence="5">
    <name type="scientific">mine drainage metagenome</name>
    <dbReference type="NCBI Taxonomy" id="410659"/>
    <lineage>
        <taxon>unclassified sequences</taxon>
        <taxon>metagenomes</taxon>
        <taxon>ecological metagenomes</taxon>
    </lineage>
</organism>
<evidence type="ECO:0000256" key="1">
    <source>
        <dbReference type="ARBA" id="ARBA00022679"/>
    </source>
</evidence>
<dbReference type="InterPro" id="IPR023865">
    <property type="entry name" value="Aliphatic_acid_kinase_CS"/>
</dbReference>
<evidence type="ECO:0000256" key="4">
    <source>
        <dbReference type="ARBA" id="ARBA00022840"/>
    </source>
</evidence>
<dbReference type="GO" id="GO:0008776">
    <property type="term" value="F:acetate kinase activity"/>
    <property type="evidence" value="ECO:0007669"/>
    <property type="project" value="UniProtKB-EC"/>
</dbReference>
<gene>
    <name evidence="5" type="primary">ackA_4</name>
    <name evidence="5" type="ORF">GALL_97290</name>
</gene>
<proteinExistence type="inferred from homology"/>
<dbReference type="SUPFAM" id="SSF53067">
    <property type="entry name" value="Actin-like ATPase domain"/>
    <property type="match status" value="2"/>
</dbReference>